<dbReference type="GO" id="GO:0005634">
    <property type="term" value="C:nucleus"/>
    <property type="evidence" value="ECO:0007669"/>
    <property type="project" value="UniProtKB-SubCell"/>
</dbReference>
<dbReference type="Proteomes" id="UP000019471">
    <property type="component" value="Unassembled WGS sequence"/>
</dbReference>
<evidence type="ECO:0000256" key="1">
    <source>
        <dbReference type="ARBA" id="ARBA00004123"/>
    </source>
</evidence>
<name>W9WZ35_9EURO</name>
<keyword evidence="2" id="KW-0539">Nucleus</keyword>
<gene>
    <name evidence="3" type="ORF">A1O5_03228</name>
</gene>
<keyword evidence="4" id="KW-1185">Reference proteome</keyword>
<reference evidence="3 4" key="1">
    <citation type="submission" date="2013-03" db="EMBL/GenBank/DDBJ databases">
        <title>The Genome Sequence of Cladophialophora psammophila CBS 110553.</title>
        <authorList>
            <consortium name="The Broad Institute Genomics Platform"/>
            <person name="Cuomo C."/>
            <person name="de Hoog S."/>
            <person name="Gorbushina A."/>
            <person name="Walker B."/>
            <person name="Young S.K."/>
            <person name="Zeng Q."/>
            <person name="Gargeya S."/>
            <person name="Fitzgerald M."/>
            <person name="Haas B."/>
            <person name="Abouelleil A."/>
            <person name="Allen A.W."/>
            <person name="Alvarado L."/>
            <person name="Arachchi H.M."/>
            <person name="Berlin A.M."/>
            <person name="Chapman S.B."/>
            <person name="Gainer-Dewar J."/>
            <person name="Goldberg J."/>
            <person name="Griggs A."/>
            <person name="Gujja S."/>
            <person name="Hansen M."/>
            <person name="Howarth C."/>
            <person name="Imamovic A."/>
            <person name="Ireland A."/>
            <person name="Larimer J."/>
            <person name="McCowan C."/>
            <person name="Murphy C."/>
            <person name="Pearson M."/>
            <person name="Poon T.W."/>
            <person name="Priest M."/>
            <person name="Roberts A."/>
            <person name="Saif S."/>
            <person name="Shea T."/>
            <person name="Sisk P."/>
            <person name="Sykes S."/>
            <person name="Wortman J."/>
            <person name="Nusbaum C."/>
            <person name="Birren B."/>
        </authorList>
    </citation>
    <scope>NUCLEOTIDE SEQUENCE [LARGE SCALE GENOMIC DNA]</scope>
    <source>
        <strain evidence="3 4">CBS 110553</strain>
    </source>
</reference>
<evidence type="ECO:0000313" key="4">
    <source>
        <dbReference type="Proteomes" id="UP000019471"/>
    </source>
</evidence>
<dbReference type="OrthoDB" id="3251668at2759"/>
<dbReference type="PANTHER" id="PTHR37534">
    <property type="entry name" value="TRANSCRIPTIONAL ACTIVATOR PROTEIN UGA3"/>
    <property type="match status" value="1"/>
</dbReference>
<comment type="subcellular location">
    <subcellularLocation>
        <location evidence="1">Nucleus</location>
    </subcellularLocation>
</comment>
<evidence type="ECO:0000256" key="2">
    <source>
        <dbReference type="ARBA" id="ARBA00023242"/>
    </source>
</evidence>
<dbReference type="PANTHER" id="PTHR37534:SF46">
    <property type="entry name" value="ZN(II)2CYS6 TRANSCRIPTION FACTOR (EUROFUNG)"/>
    <property type="match status" value="1"/>
</dbReference>
<dbReference type="EMBL" id="AMGX01000004">
    <property type="protein sequence ID" value="EXJ73467.1"/>
    <property type="molecule type" value="Genomic_DNA"/>
</dbReference>
<sequence>MSSHREHAFALLSKDLMALRLSSDPSRESHQLRAKAVIASILLLSYLEVHWPTSGAWLMHLDGALRMEAIVQLATFNDATAFFLTEELFTASTWPLLTRFNSQPTFIIYDSELDGKWSLGRMHRPVSVFTPFLSILREITRIERQYCETVNDPGYQLHLRRVFEEVQLNLTQAHKSAVDALRSQLVIHPTSHAEDMKHLIDAYFYSTKIYSYRALVHFEFDPNSLRSMRGRLLDALLAFQNPDSFAQDQPWPLFVVGVESIDDVSSQHWVEHRMNRVIQLYCSIDRPRMLCFLRAFWAQKGQRNWISFARKWTKDYFEFLVL</sequence>
<comment type="caution">
    <text evidence="3">The sequence shown here is derived from an EMBL/GenBank/DDBJ whole genome shotgun (WGS) entry which is preliminary data.</text>
</comment>
<dbReference type="AlphaFoldDB" id="W9WZ35"/>
<protein>
    <submittedName>
        <fullName evidence="3">Uncharacterized protein</fullName>
    </submittedName>
</protein>
<organism evidence="3 4">
    <name type="scientific">Cladophialophora psammophila CBS 110553</name>
    <dbReference type="NCBI Taxonomy" id="1182543"/>
    <lineage>
        <taxon>Eukaryota</taxon>
        <taxon>Fungi</taxon>
        <taxon>Dikarya</taxon>
        <taxon>Ascomycota</taxon>
        <taxon>Pezizomycotina</taxon>
        <taxon>Eurotiomycetes</taxon>
        <taxon>Chaetothyriomycetidae</taxon>
        <taxon>Chaetothyriales</taxon>
        <taxon>Herpotrichiellaceae</taxon>
        <taxon>Cladophialophora</taxon>
    </lineage>
</organism>
<dbReference type="Pfam" id="PF11951">
    <property type="entry name" value="Fungal_trans_2"/>
    <property type="match status" value="1"/>
</dbReference>
<dbReference type="GeneID" id="19187957"/>
<proteinExistence type="predicted"/>
<dbReference type="RefSeq" id="XP_007742030.1">
    <property type="nucleotide sequence ID" value="XM_007743840.1"/>
</dbReference>
<dbReference type="STRING" id="1182543.W9WZ35"/>
<evidence type="ECO:0000313" key="3">
    <source>
        <dbReference type="EMBL" id="EXJ73467.1"/>
    </source>
</evidence>
<accession>W9WZ35</accession>
<dbReference type="HOGENOM" id="CLU_036330_1_1_1"/>
<dbReference type="InterPro" id="IPR021858">
    <property type="entry name" value="Fun_TF"/>
</dbReference>